<protein>
    <recommendedName>
        <fullName evidence="4">Ribosomal protein L1</fullName>
    </recommendedName>
</protein>
<feature type="region of interest" description="Disordered" evidence="1">
    <location>
        <begin position="345"/>
        <end position="407"/>
    </location>
</feature>
<reference evidence="3" key="1">
    <citation type="journal article" date="2017" name="Genome Biol.">
        <title>Comparative genomics reveals high biological diversity and specific adaptations in the industrially and medically important fungal genus Aspergillus.</title>
        <authorList>
            <person name="de Vries R.P."/>
            <person name="Riley R."/>
            <person name="Wiebenga A."/>
            <person name="Aguilar-Osorio G."/>
            <person name="Amillis S."/>
            <person name="Uchima C.A."/>
            <person name="Anderluh G."/>
            <person name="Asadollahi M."/>
            <person name="Askin M."/>
            <person name="Barry K."/>
            <person name="Battaglia E."/>
            <person name="Bayram O."/>
            <person name="Benocci T."/>
            <person name="Braus-Stromeyer S.A."/>
            <person name="Caldana C."/>
            <person name="Canovas D."/>
            <person name="Cerqueira G.C."/>
            <person name="Chen F."/>
            <person name="Chen W."/>
            <person name="Choi C."/>
            <person name="Clum A."/>
            <person name="Dos Santos R.A."/>
            <person name="Damasio A.R."/>
            <person name="Diallinas G."/>
            <person name="Emri T."/>
            <person name="Fekete E."/>
            <person name="Flipphi M."/>
            <person name="Freyberg S."/>
            <person name="Gallo A."/>
            <person name="Gournas C."/>
            <person name="Habgood R."/>
            <person name="Hainaut M."/>
            <person name="Harispe M.L."/>
            <person name="Henrissat B."/>
            <person name="Hilden K.S."/>
            <person name="Hope R."/>
            <person name="Hossain A."/>
            <person name="Karabika E."/>
            <person name="Karaffa L."/>
            <person name="Karanyi Z."/>
            <person name="Krasevec N."/>
            <person name="Kuo A."/>
            <person name="Kusch H."/>
            <person name="LaButti K."/>
            <person name="Lagendijk E.L."/>
            <person name="Lapidus A."/>
            <person name="Levasseur A."/>
            <person name="Lindquist E."/>
            <person name="Lipzen A."/>
            <person name="Logrieco A.F."/>
            <person name="MacCabe A."/>
            <person name="Maekelae M.R."/>
            <person name="Malavazi I."/>
            <person name="Melin P."/>
            <person name="Meyer V."/>
            <person name="Mielnichuk N."/>
            <person name="Miskei M."/>
            <person name="Molnar A.P."/>
            <person name="Mule G."/>
            <person name="Ngan C.Y."/>
            <person name="Orejas M."/>
            <person name="Orosz E."/>
            <person name="Ouedraogo J.P."/>
            <person name="Overkamp K.M."/>
            <person name="Park H.-S."/>
            <person name="Perrone G."/>
            <person name="Piumi F."/>
            <person name="Punt P.J."/>
            <person name="Ram A.F."/>
            <person name="Ramon A."/>
            <person name="Rauscher S."/>
            <person name="Record E."/>
            <person name="Riano-Pachon D.M."/>
            <person name="Robert V."/>
            <person name="Roehrig J."/>
            <person name="Ruller R."/>
            <person name="Salamov A."/>
            <person name="Salih N.S."/>
            <person name="Samson R.A."/>
            <person name="Sandor E."/>
            <person name="Sanguinetti M."/>
            <person name="Schuetze T."/>
            <person name="Sepcic K."/>
            <person name="Shelest E."/>
            <person name="Sherlock G."/>
            <person name="Sophianopoulou V."/>
            <person name="Squina F.M."/>
            <person name="Sun H."/>
            <person name="Susca A."/>
            <person name="Todd R.B."/>
            <person name="Tsang A."/>
            <person name="Unkles S.E."/>
            <person name="van de Wiele N."/>
            <person name="van Rossen-Uffink D."/>
            <person name="Oliveira J.V."/>
            <person name="Vesth T.C."/>
            <person name="Visser J."/>
            <person name="Yu J.-H."/>
            <person name="Zhou M."/>
            <person name="Andersen M.R."/>
            <person name="Archer D.B."/>
            <person name="Baker S.E."/>
            <person name="Benoit I."/>
            <person name="Brakhage A.A."/>
            <person name="Braus G.H."/>
            <person name="Fischer R."/>
            <person name="Frisvad J.C."/>
            <person name="Goldman G.H."/>
            <person name="Houbraken J."/>
            <person name="Oakley B."/>
            <person name="Pocsi I."/>
            <person name="Scazzocchio C."/>
            <person name="Seiboth B."/>
            <person name="vanKuyk P.A."/>
            <person name="Wortman J."/>
            <person name="Dyer P.S."/>
            <person name="Grigoriev I.V."/>
        </authorList>
    </citation>
    <scope>NUCLEOTIDE SEQUENCE [LARGE SCALE GENOMIC DNA]</scope>
    <source>
        <strain evidence="3">CBS 101740 / IMI 381727 / IBT 21946</strain>
    </source>
</reference>
<feature type="region of interest" description="Disordered" evidence="1">
    <location>
        <begin position="204"/>
        <end position="225"/>
    </location>
</feature>
<dbReference type="Pfam" id="PF00687">
    <property type="entry name" value="Ribosomal_L1"/>
    <property type="match status" value="1"/>
</dbReference>
<evidence type="ECO:0000313" key="2">
    <source>
        <dbReference type="EMBL" id="OJJ72378.1"/>
    </source>
</evidence>
<sequence>MVSSTALTTKVTSGSPYQLEKTQVSRASTALLKHIKTKQDEKEKTATKKTLIGDNDDSDAEDGSPLHNEAIWLVLTTKKHIVDKNRLKPGKIPIPHSLNASPSLSVCLITADPQRSVKNIVADPSFPAHLSSRIERVIGYSKLKDRYKSFESRRQLLAEHDVFLADDRIIMRLVNTLGKVFYKSSKRPIPVRIAEIEKVDGKKVKKDPKVRNAPPKKKEDGGEGSAFATPAIVAKEIEKALNCAPVHLAPATTAAIRVGSSKFSAQQVAENVEAVVKGLTEKFVTKGWRNIKALHIKGANTMAMPIWLASELWVEDGDVVEEQEEAVPAVEAGKKRKQIADAEEKAIEEAPKKNKKAKAAQDDEEALSLAARKEKLQKQKAKALEDGAVAVPATATGAGKKKRKSTS</sequence>
<gene>
    <name evidence="2" type="ORF">ASPBRDRAFT_54231</name>
</gene>
<feature type="compositionally biased region" description="Basic and acidic residues" evidence="1">
    <location>
        <begin position="371"/>
        <end position="385"/>
    </location>
</feature>
<dbReference type="InterPro" id="IPR028364">
    <property type="entry name" value="Ribosomal_uL1/biogenesis"/>
</dbReference>
<evidence type="ECO:0008006" key="4">
    <source>
        <dbReference type="Google" id="ProtNLM"/>
    </source>
</evidence>
<accession>A0A1L9UL45</accession>
<feature type="region of interest" description="Disordered" evidence="1">
    <location>
        <begin position="35"/>
        <end position="63"/>
    </location>
</feature>
<feature type="compositionally biased region" description="Low complexity" evidence="1">
    <location>
        <begin position="387"/>
        <end position="398"/>
    </location>
</feature>
<dbReference type="Proteomes" id="UP000184499">
    <property type="component" value="Unassembled WGS sequence"/>
</dbReference>
<dbReference type="AlphaFoldDB" id="A0A1L9UL45"/>
<feature type="compositionally biased region" description="Basic and acidic residues" evidence="1">
    <location>
        <begin position="204"/>
        <end position="221"/>
    </location>
</feature>
<dbReference type="SUPFAM" id="SSF56808">
    <property type="entry name" value="Ribosomal protein L1"/>
    <property type="match status" value="1"/>
</dbReference>
<dbReference type="OMA" id="PQRAYKN"/>
<dbReference type="FunFam" id="3.40.50.790:FF:000006">
    <property type="entry name" value="Electron transfer flavoprotein alpha-subunit"/>
    <property type="match status" value="1"/>
</dbReference>
<dbReference type="OrthoDB" id="10251727at2759"/>
<dbReference type="Gene3D" id="3.40.50.790">
    <property type="match status" value="1"/>
</dbReference>
<dbReference type="InterPro" id="IPR023674">
    <property type="entry name" value="Ribosomal_uL1-like"/>
</dbReference>
<name>A0A1L9UL45_ASPBC</name>
<dbReference type="VEuPathDB" id="FungiDB:ASPBRDRAFT_54231"/>
<evidence type="ECO:0000313" key="3">
    <source>
        <dbReference type="Proteomes" id="UP000184499"/>
    </source>
</evidence>
<dbReference type="STRING" id="767769.A0A1L9UL45"/>
<dbReference type="EMBL" id="KV878683">
    <property type="protein sequence ID" value="OJJ72378.1"/>
    <property type="molecule type" value="Genomic_DNA"/>
</dbReference>
<proteinExistence type="predicted"/>
<organism evidence="2 3">
    <name type="scientific">Aspergillus brasiliensis (strain CBS 101740 / IMI 381727 / IBT 21946)</name>
    <dbReference type="NCBI Taxonomy" id="767769"/>
    <lineage>
        <taxon>Eukaryota</taxon>
        <taxon>Fungi</taxon>
        <taxon>Dikarya</taxon>
        <taxon>Ascomycota</taxon>
        <taxon>Pezizomycotina</taxon>
        <taxon>Eurotiomycetes</taxon>
        <taxon>Eurotiomycetidae</taxon>
        <taxon>Eurotiales</taxon>
        <taxon>Aspergillaceae</taxon>
        <taxon>Aspergillus</taxon>
        <taxon>Aspergillus subgen. Circumdati</taxon>
    </lineage>
</organism>
<dbReference type="GeneID" id="93579686"/>
<dbReference type="CDD" id="cd00403">
    <property type="entry name" value="Ribosomal_L1"/>
    <property type="match status" value="1"/>
</dbReference>
<dbReference type="RefSeq" id="XP_067479626.1">
    <property type="nucleotide sequence ID" value="XM_067627198.1"/>
</dbReference>
<evidence type="ECO:0000256" key="1">
    <source>
        <dbReference type="SAM" id="MobiDB-lite"/>
    </source>
</evidence>
<feature type="compositionally biased region" description="Basic and acidic residues" evidence="1">
    <location>
        <begin position="37"/>
        <end position="46"/>
    </location>
</feature>
<dbReference type="InterPro" id="IPR016095">
    <property type="entry name" value="Ribosomal_uL1_3-a/b-sand"/>
</dbReference>
<keyword evidence="3" id="KW-1185">Reference proteome</keyword>